<protein>
    <submittedName>
        <fullName evidence="1">Uncharacterized protein</fullName>
    </submittedName>
</protein>
<dbReference type="Proteomes" id="UP000308600">
    <property type="component" value="Unassembled WGS sequence"/>
</dbReference>
<name>A0ACD3AQ08_9AGAR</name>
<dbReference type="EMBL" id="ML208371">
    <property type="protein sequence ID" value="TFK67607.1"/>
    <property type="molecule type" value="Genomic_DNA"/>
</dbReference>
<proteinExistence type="predicted"/>
<organism evidence="1 2">
    <name type="scientific">Pluteus cervinus</name>
    <dbReference type="NCBI Taxonomy" id="181527"/>
    <lineage>
        <taxon>Eukaryota</taxon>
        <taxon>Fungi</taxon>
        <taxon>Dikarya</taxon>
        <taxon>Basidiomycota</taxon>
        <taxon>Agaricomycotina</taxon>
        <taxon>Agaricomycetes</taxon>
        <taxon>Agaricomycetidae</taxon>
        <taxon>Agaricales</taxon>
        <taxon>Pluteineae</taxon>
        <taxon>Pluteaceae</taxon>
        <taxon>Pluteus</taxon>
    </lineage>
</organism>
<gene>
    <name evidence="1" type="ORF">BDN72DRAFT_87571</name>
</gene>
<reference evidence="1 2" key="1">
    <citation type="journal article" date="2019" name="Nat. Ecol. Evol.">
        <title>Megaphylogeny resolves global patterns of mushroom evolution.</title>
        <authorList>
            <person name="Varga T."/>
            <person name="Krizsan K."/>
            <person name="Foldi C."/>
            <person name="Dima B."/>
            <person name="Sanchez-Garcia M."/>
            <person name="Sanchez-Ramirez S."/>
            <person name="Szollosi G.J."/>
            <person name="Szarkandi J.G."/>
            <person name="Papp V."/>
            <person name="Albert L."/>
            <person name="Andreopoulos W."/>
            <person name="Angelini C."/>
            <person name="Antonin V."/>
            <person name="Barry K.W."/>
            <person name="Bougher N.L."/>
            <person name="Buchanan P."/>
            <person name="Buyck B."/>
            <person name="Bense V."/>
            <person name="Catcheside P."/>
            <person name="Chovatia M."/>
            <person name="Cooper J."/>
            <person name="Damon W."/>
            <person name="Desjardin D."/>
            <person name="Finy P."/>
            <person name="Geml J."/>
            <person name="Haridas S."/>
            <person name="Hughes K."/>
            <person name="Justo A."/>
            <person name="Karasinski D."/>
            <person name="Kautmanova I."/>
            <person name="Kiss B."/>
            <person name="Kocsube S."/>
            <person name="Kotiranta H."/>
            <person name="LaButti K.M."/>
            <person name="Lechner B.E."/>
            <person name="Liimatainen K."/>
            <person name="Lipzen A."/>
            <person name="Lukacs Z."/>
            <person name="Mihaltcheva S."/>
            <person name="Morgado L.N."/>
            <person name="Niskanen T."/>
            <person name="Noordeloos M.E."/>
            <person name="Ohm R.A."/>
            <person name="Ortiz-Santana B."/>
            <person name="Ovrebo C."/>
            <person name="Racz N."/>
            <person name="Riley R."/>
            <person name="Savchenko A."/>
            <person name="Shiryaev A."/>
            <person name="Soop K."/>
            <person name="Spirin V."/>
            <person name="Szebenyi C."/>
            <person name="Tomsovsky M."/>
            <person name="Tulloss R.E."/>
            <person name="Uehling J."/>
            <person name="Grigoriev I.V."/>
            <person name="Vagvolgyi C."/>
            <person name="Papp T."/>
            <person name="Martin F.M."/>
            <person name="Miettinen O."/>
            <person name="Hibbett D.S."/>
            <person name="Nagy L.G."/>
        </authorList>
    </citation>
    <scope>NUCLEOTIDE SEQUENCE [LARGE SCALE GENOMIC DNA]</scope>
    <source>
        <strain evidence="1 2">NL-1719</strain>
    </source>
</reference>
<keyword evidence="2" id="KW-1185">Reference proteome</keyword>
<evidence type="ECO:0000313" key="2">
    <source>
        <dbReference type="Proteomes" id="UP000308600"/>
    </source>
</evidence>
<accession>A0ACD3AQ08</accession>
<evidence type="ECO:0000313" key="1">
    <source>
        <dbReference type="EMBL" id="TFK67607.1"/>
    </source>
</evidence>
<sequence>MNKLSPPQSRVIVRSSGIMALPAEVLLVIMRLEYASLTEWTMFPSPPRRPLMHSEKIFPYSIATVCKTWDFVASMAPEFWSLVVIFLESTSLSYAEEVLLRSKDLPIEVHILENKPLDCMDPPSSFSPQRVASRKSKMQQLIATITPHLRRCERLVIQVVNRDLLPCLNNITAPAPELTRLVLEAKHHEHSHVPANHHHSQPILFIPSSNLYQLAVDGVDWYPGFQSQLNFGTEFHNLTDLTISNLDLSTSGRSSHDAMDEFVGTLGSASLSVLRLARVRAGVCYRTIRSPPTQLVELRDLGFLKLADCESHFLWSFLSHVSLPCLDTAHVVRCLVDAMPVAPGCELILEEIEAGNDLGGFLGRWEGISLTGTGHSVMTPCYP</sequence>